<keyword evidence="4" id="KW-0732">Signal</keyword>
<dbReference type="Gene3D" id="1.20.120.1490">
    <property type="match status" value="1"/>
</dbReference>
<feature type="chain" id="PRO_5020256826" description="Signaling pathway modulator ZraP" evidence="4">
    <location>
        <begin position="19"/>
        <end position="183"/>
    </location>
</feature>
<dbReference type="RefSeq" id="WP_123522899.1">
    <property type="nucleotide sequence ID" value="NZ_JBHLWF010000003.1"/>
</dbReference>
<proteinExistence type="inferred from homology"/>
<evidence type="ECO:0000256" key="4">
    <source>
        <dbReference type="SAM" id="SignalP"/>
    </source>
</evidence>
<feature type="signal peptide" evidence="4">
    <location>
        <begin position="1"/>
        <end position="18"/>
    </location>
</feature>
<dbReference type="Pfam" id="PF13801">
    <property type="entry name" value="Metal_resist"/>
    <property type="match status" value="1"/>
</dbReference>
<accession>A0A4R3LMC3</accession>
<dbReference type="InterPro" id="IPR025961">
    <property type="entry name" value="Metal_resist"/>
</dbReference>
<comment type="similarity">
    <text evidence="1">Belongs to the ZraP family.</text>
</comment>
<reference evidence="5 6" key="1">
    <citation type="submission" date="2019-03" db="EMBL/GenBank/DDBJ databases">
        <title>Genomic Encyclopedia of Type Strains, Phase IV (KMG-IV): sequencing the most valuable type-strain genomes for metagenomic binning, comparative biology and taxonomic classification.</title>
        <authorList>
            <person name="Goeker M."/>
        </authorList>
    </citation>
    <scope>NUCLEOTIDE SEQUENCE [LARGE SCALE GENOMIC DNA]</scope>
    <source>
        <strain evidence="5 6">DSM 21944</strain>
    </source>
</reference>
<evidence type="ECO:0000256" key="2">
    <source>
        <dbReference type="ARBA" id="ARBA00044983"/>
    </source>
</evidence>
<evidence type="ECO:0000256" key="3">
    <source>
        <dbReference type="ARBA" id="ARBA00045001"/>
    </source>
</evidence>
<evidence type="ECO:0000313" key="5">
    <source>
        <dbReference type="EMBL" id="TCT01462.1"/>
    </source>
</evidence>
<sequence length="183" mass="19748">MKTTFLMMLLAVSTTTAATETPSTYAGEQTREIKALSPERVAGLLAGAGLGLAKAAELNRYPGPMHVLELAADLGLSDEQVEATRALRAEVVSNAKALGAELVAAETELDALFRSGEASTSRVDELVQSIGALEARLRAVHLNAHVAQRDVLTAEQVERYVQLRGYGDSHDHHGHHRHHNHHH</sequence>
<dbReference type="EMBL" id="SMAF01000001">
    <property type="protein sequence ID" value="TCT01462.1"/>
    <property type="molecule type" value="Genomic_DNA"/>
</dbReference>
<name>A0A4R3LMC3_9GAMM</name>
<organism evidence="5 6">
    <name type="scientific">Pseudofulvimonas gallinarii</name>
    <dbReference type="NCBI Taxonomy" id="634155"/>
    <lineage>
        <taxon>Bacteria</taxon>
        <taxon>Pseudomonadati</taxon>
        <taxon>Pseudomonadota</taxon>
        <taxon>Gammaproteobacteria</taxon>
        <taxon>Lysobacterales</taxon>
        <taxon>Rhodanobacteraceae</taxon>
        <taxon>Pseudofulvimonas</taxon>
    </lineage>
</organism>
<dbReference type="Proteomes" id="UP000294599">
    <property type="component" value="Unassembled WGS sequence"/>
</dbReference>
<comment type="caution">
    <text evidence="5">The sequence shown here is derived from an EMBL/GenBank/DDBJ whole genome shotgun (WGS) entry which is preliminary data.</text>
</comment>
<dbReference type="AlphaFoldDB" id="A0A4R3LMC3"/>
<gene>
    <name evidence="5" type="ORF">EDC25_101332</name>
</gene>
<keyword evidence="6" id="KW-1185">Reference proteome</keyword>
<protein>
    <recommendedName>
        <fullName evidence="2">Signaling pathway modulator ZraP</fullName>
    </recommendedName>
    <alternativeName>
        <fullName evidence="3">Zinc resistance-associated protein</fullName>
    </alternativeName>
</protein>
<evidence type="ECO:0000313" key="6">
    <source>
        <dbReference type="Proteomes" id="UP000294599"/>
    </source>
</evidence>
<evidence type="ECO:0000256" key="1">
    <source>
        <dbReference type="ARBA" id="ARBA00044945"/>
    </source>
</evidence>